<dbReference type="Pfam" id="PF03478">
    <property type="entry name" value="Beta-prop_KIB1-4"/>
    <property type="match status" value="1"/>
</dbReference>
<organism evidence="2 3">
    <name type="scientific">Tripterygium wilfordii</name>
    <name type="common">Thunder God vine</name>
    <dbReference type="NCBI Taxonomy" id="458696"/>
    <lineage>
        <taxon>Eukaryota</taxon>
        <taxon>Viridiplantae</taxon>
        <taxon>Streptophyta</taxon>
        <taxon>Embryophyta</taxon>
        <taxon>Tracheophyta</taxon>
        <taxon>Spermatophyta</taxon>
        <taxon>Magnoliopsida</taxon>
        <taxon>eudicotyledons</taxon>
        <taxon>Gunneridae</taxon>
        <taxon>Pentapetalae</taxon>
        <taxon>rosids</taxon>
        <taxon>fabids</taxon>
        <taxon>Celastrales</taxon>
        <taxon>Celastraceae</taxon>
        <taxon>Tripterygium</taxon>
    </lineage>
</organism>
<reference evidence="2 3" key="1">
    <citation type="journal article" date="2020" name="Nat. Commun.">
        <title>Genome of Tripterygium wilfordii and identification of cytochrome P450 involved in triptolide biosynthesis.</title>
        <authorList>
            <person name="Tu L."/>
            <person name="Su P."/>
            <person name="Zhang Z."/>
            <person name="Gao L."/>
            <person name="Wang J."/>
            <person name="Hu T."/>
            <person name="Zhou J."/>
            <person name="Zhang Y."/>
            <person name="Zhao Y."/>
            <person name="Liu Y."/>
            <person name="Song Y."/>
            <person name="Tong Y."/>
            <person name="Lu Y."/>
            <person name="Yang J."/>
            <person name="Xu C."/>
            <person name="Jia M."/>
            <person name="Peters R.J."/>
            <person name="Huang L."/>
            <person name="Gao W."/>
        </authorList>
    </citation>
    <scope>NUCLEOTIDE SEQUENCE [LARGE SCALE GENOMIC DNA]</scope>
    <source>
        <strain evidence="3">cv. XIE 37</strain>
        <tissue evidence="2">Leaf</tissue>
    </source>
</reference>
<dbReference type="Proteomes" id="UP000593562">
    <property type="component" value="Unassembled WGS sequence"/>
</dbReference>
<dbReference type="Gene3D" id="1.20.1280.50">
    <property type="match status" value="1"/>
</dbReference>
<feature type="domain" description="KIB1-4 beta-propeller" evidence="1">
    <location>
        <begin position="88"/>
        <end position="189"/>
    </location>
</feature>
<dbReference type="InParanoid" id="A0A7J7CMM6"/>
<name>A0A7J7CMM6_TRIWF</name>
<dbReference type="EMBL" id="JAAARO010000015">
    <property type="protein sequence ID" value="KAF5735343.1"/>
    <property type="molecule type" value="Genomic_DNA"/>
</dbReference>
<evidence type="ECO:0000313" key="3">
    <source>
        <dbReference type="Proteomes" id="UP000593562"/>
    </source>
</evidence>
<dbReference type="InterPro" id="IPR036047">
    <property type="entry name" value="F-box-like_dom_sf"/>
</dbReference>
<comment type="caution">
    <text evidence="2">The sequence shown here is derived from an EMBL/GenBank/DDBJ whole genome shotgun (WGS) entry which is preliminary data.</text>
</comment>
<accession>A0A7J7CMM6</accession>
<gene>
    <name evidence="2" type="ORF">HS088_TW15G00845</name>
</gene>
<proteinExistence type="predicted"/>
<protein>
    <submittedName>
        <fullName evidence="2">F-box protein</fullName>
    </submittedName>
</protein>
<dbReference type="PANTHER" id="PTHR44259">
    <property type="entry name" value="OS07G0183000 PROTEIN-RELATED"/>
    <property type="match status" value="1"/>
</dbReference>
<keyword evidence="3" id="KW-1185">Reference proteome</keyword>
<evidence type="ECO:0000313" key="2">
    <source>
        <dbReference type="EMBL" id="KAF5735343.1"/>
    </source>
</evidence>
<evidence type="ECO:0000259" key="1">
    <source>
        <dbReference type="Pfam" id="PF03478"/>
    </source>
</evidence>
<dbReference type="AlphaFoldDB" id="A0A7J7CMM6"/>
<dbReference type="InterPro" id="IPR050942">
    <property type="entry name" value="F-box_BR-signaling"/>
</dbReference>
<dbReference type="SUPFAM" id="SSF81383">
    <property type="entry name" value="F-box domain"/>
    <property type="match status" value="1"/>
</dbReference>
<sequence>MRNWAELPQDVLLVILQKLIIGKDYHRFAFVCRSWTGVVVNYLERYAPSGSPCLIVPAPGIASKSKSRRLLASPVGKDIDKEQDFLPQVRVPLQDVYIGSHQGWLIMLTDAMGMYLLNPISDTRINLPEIWLLELNNIYRYTIAMIYLEPMWPRLSFCRSKVILSTIPTASDCFVLLIYGYKKLAFCKPSPCDICGPSLDQSIDLGQLAGPAHPKWVVIFRSHGLLARLQPLCRITNLTPFN</sequence>
<dbReference type="InterPro" id="IPR005174">
    <property type="entry name" value="KIB1-4_b-propeller"/>
</dbReference>